<gene>
    <name evidence="14" type="ORF">FHX76_002884</name>
</gene>
<evidence type="ECO:0000256" key="1">
    <source>
        <dbReference type="ARBA" id="ARBA00004127"/>
    </source>
</evidence>
<keyword evidence="4 10" id="KW-0328">Glycosyltransferase</keyword>
<comment type="similarity">
    <text evidence="3 10">Belongs to the glycosyltransferase 39 family.</text>
</comment>
<evidence type="ECO:0000256" key="9">
    <source>
        <dbReference type="ARBA" id="ARBA00093617"/>
    </source>
</evidence>
<feature type="transmembrane region" description="Helical" evidence="10">
    <location>
        <begin position="545"/>
        <end position="565"/>
    </location>
</feature>
<keyword evidence="6 10" id="KW-0812">Transmembrane</keyword>
<feature type="transmembrane region" description="Helical" evidence="10">
    <location>
        <begin position="303"/>
        <end position="321"/>
    </location>
</feature>
<dbReference type="AlphaFoldDB" id="A0A7X5TUU7"/>
<dbReference type="PANTHER" id="PTHR10050:SF46">
    <property type="entry name" value="PROTEIN O-MANNOSYL-TRANSFERASE 2"/>
    <property type="match status" value="1"/>
</dbReference>
<feature type="domain" description="ArnT-like N-terminal" evidence="12">
    <location>
        <begin position="66"/>
        <end position="236"/>
    </location>
</feature>
<dbReference type="InterPro" id="IPR027005">
    <property type="entry name" value="PMT-like"/>
</dbReference>
<organism evidence="14 15">
    <name type="scientific">Lysinibacter cavernae</name>
    <dbReference type="NCBI Taxonomy" id="1640652"/>
    <lineage>
        <taxon>Bacteria</taxon>
        <taxon>Bacillati</taxon>
        <taxon>Actinomycetota</taxon>
        <taxon>Actinomycetes</taxon>
        <taxon>Micrococcales</taxon>
        <taxon>Microbacteriaceae</taxon>
        <taxon>Lysinibacter</taxon>
    </lineage>
</organism>
<comment type="caution">
    <text evidence="14">The sequence shown here is derived from an EMBL/GenBank/DDBJ whole genome shotgun (WGS) entry which is preliminary data.</text>
</comment>
<dbReference type="GO" id="GO:0005886">
    <property type="term" value="C:plasma membrane"/>
    <property type="evidence" value="ECO:0007669"/>
    <property type="project" value="UniProtKB-SubCell"/>
</dbReference>
<comment type="pathway">
    <text evidence="2 10">Protein modification; protein glycosylation.</text>
</comment>
<dbReference type="EC" id="2.4.1.-" evidence="10"/>
<dbReference type="PANTHER" id="PTHR10050">
    <property type="entry name" value="DOLICHYL-PHOSPHATE-MANNOSE--PROTEIN MANNOSYLTRANSFERASE"/>
    <property type="match status" value="1"/>
</dbReference>
<feature type="transmembrane region" description="Helical" evidence="10">
    <location>
        <begin position="153"/>
        <end position="174"/>
    </location>
</feature>
<evidence type="ECO:0000259" key="12">
    <source>
        <dbReference type="Pfam" id="PF02366"/>
    </source>
</evidence>
<proteinExistence type="inferred from homology"/>
<name>A0A7X5TUU7_9MICO</name>
<dbReference type="InterPro" id="IPR032421">
    <property type="entry name" value="PMT_4TMC"/>
</dbReference>
<accession>A0A7X5TUU7</accession>
<feature type="domain" description="Protein O-mannosyl-transferase C-terminal four TM" evidence="13">
    <location>
        <begin position="392"/>
        <end position="584"/>
    </location>
</feature>
<evidence type="ECO:0000256" key="3">
    <source>
        <dbReference type="ARBA" id="ARBA00007222"/>
    </source>
</evidence>
<keyword evidence="15" id="KW-1185">Reference proteome</keyword>
<evidence type="ECO:0000256" key="10">
    <source>
        <dbReference type="RuleBase" id="RU367007"/>
    </source>
</evidence>
<dbReference type="GO" id="GO:0004169">
    <property type="term" value="F:dolichyl-phosphate-mannose-protein mannosyltransferase activity"/>
    <property type="evidence" value="ECO:0007669"/>
    <property type="project" value="UniProtKB-UniRule"/>
</dbReference>
<comment type="function">
    <text evidence="10">Protein O-mannosyltransferase that catalyzes the transfer of a single mannose residue from a polyprenol phospho-mannosyl lipidic donor to the hydroxyl group of selected serine and threonine residues in acceptor proteins.</text>
</comment>
<evidence type="ECO:0000256" key="11">
    <source>
        <dbReference type="SAM" id="MobiDB-lite"/>
    </source>
</evidence>
<evidence type="ECO:0000313" key="15">
    <source>
        <dbReference type="Proteomes" id="UP000541033"/>
    </source>
</evidence>
<evidence type="ECO:0000313" key="14">
    <source>
        <dbReference type="EMBL" id="NIH54969.1"/>
    </source>
</evidence>
<keyword evidence="5 10" id="KW-0808">Transferase</keyword>
<feature type="transmembrane region" description="Helical" evidence="10">
    <location>
        <begin position="279"/>
        <end position="297"/>
    </location>
</feature>
<dbReference type="RefSeq" id="WP_167151798.1">
    <property type="nucleotide sequence ID" value="NZ_JAAMOX010000003.1"/>
</dbReference>
<dbReference type="GO" id="GO:0012505">
    <property type="term" value="C:endomembrane system"/>
    <property type="evidence" value="ECO:0007669"/>
    <property type="project" value="UniProtKB-SubCell"/>
</dbReference>
<dbReference type="Proteomes" id="UP000541033">
    <property type="component" value="Unassembled WGS sequence"/>
</dbReference>
<keyword evidence="7 10" id="KW-1133">Transmembrane helix</keyword>
<dbReference type="EMBL" id="JAAMOX010000003">
    <property type="protein sequence ID" value="NIH54969.1"/>
    <property type="molecule type" value="Genomic_DNA"/>
</dbReference>
<evidence type="ECO:0000256" key="4">
    <source>
        <dbReference type="ARBA" id="ARBA00022676"/>
    </source>
</evidence>
<keyword evidence="8 10" id="KW-0472">Membrane</keyword>
<dbReference type="UniPathway" id="UPA00378"/>
<evidence type="ECO:0000256" key="2">
    <source>
        <dbReference type="ARBA" id="ARBA00004922"/>
    </source>
</evidence>
<dbReference type="Pfam" id="PF16192">
    <property type="entry name" value="PMT_4TMC"/>
    <property type="match status" value="1"/>
</dbReference>
<feature type="transmembrane region" description="Helical" evidence="10">
    <location>
        <begin position="458"/>
        <end position="475"/>
    </location>
</feature>
<evidence type="ECO:0000256" key="7">
    <source>
        <dbReference type="ARBA" id="ARBA00022989"/>
    </source>
</evidence>
<feature type="region of interest" description="Disordered" evidence="11">
    <location>
        <begin position="1"/>
        <end position="22"/>
    </location>
</feature>
<evidence type="ECO:0000256" key="5">
    <source>
        <dbReference type="ARBA" id="ARBA00022679"/>
    </source>
</evidence>
<comment type="subcellular location">
    <subcellularLocation>
        <location evidence="10">Cell membrane</location>
    </subcellularLocation>
    <subcellularLocation>
        <location evidence="1">Endomembrane system</location>
        <topology evidence="1">Multi-pass membrane protein</topology>
    </subcellularLocation>
</comment>
<feature type="transmembrane region" description="Helical" evidence="10">
    <location>
        <begin position="506"/>
        <end position="525"/>
    </location>
</feature>
<evidence type="ECO:0000256" key="6">
    <source>
        <dbReference type="ARBA" id="ARBA00022692"/>
    </source>
</evidence>
<feature type="transmembrane region" description="Helical" evidence="10">
    <location>
        <begin position="342"/>
        <end position="363"/>
    </location>
</feature>
<keyword evidence="10" id="KW-1003">Cell membrane</keyword>
<feature type="transmembrane region" description="Helical" evidence="10">
    <location>
        <begin position="482"/>
        <end position="500"/>
    </location>
</feature>
<reference evidence="14 15" key="1">
    <citation type="submission" date="2020-02" db="EMBL/GenBank/DDBJ databases">
        <title>Sequencing the genomes of 1000 actinobacteria strains.</title>
        <authorList>
            <person name="Klenk H.-P."/>
        </authorList>
    </citation>
    <scope>NUCLEOTIDE SEQUENCE [LARGE SCALE GENOMIC DNA]</scope>
    <source>
        <strain evidence="14 15">DSM 27960</strain>
    </source>
</reference>
<sequence length="585" mass="65304">MSPTTAPTPVTPPSPAQNAKVTPKEASAPWLGARVAAQLLTWWQIGAWRSDPRAVRQGRWIAIGGVTLLALILRTWNLGHPNVLVFDEIYYVRDAYSQLLHGAPTRWPEDLGKLFGPNEIGRSLNEASYVVHPPLGKWLISLGMLVFGADNGWGWRISTALAGTLAVFIVTLLGRRLFRSTAIGVLAGFFMAIDGLAIVLSRVSLLDNFLMLLGLIGAWFIAIDRDRMNAAWNAWLAEHPVPAFTQPPTADELVANPTLKDRYLAERARIASRGDWGPVFWRRPWLVSAGVVFGLAAGVKWSGLYFLAFFGIYVVVCDLVARRRAKLDAWFTAGIVKQGITSFALLVPVALVAYLATWTSWLLTPTAWNRGWASEPGHEATGVWSIVPNWARSLWHYHESMYGWHSTLQQEHPYQAHPLGWPLALRPTSMYFEYVEPGKSGCVGSPCSEAITSLPNPLIWWGGLIAIGYLIYRIIRFRDGAAFFITMGAASGYLPWVLTFSRSAVFQFYTISYAPFVYLALAYALARLWGIGDTQPSHAVSARRWWVALVLVLIVATSVFFYPLWTGTRTSFSFWQLHVWLPGWR</sequence>
<dbReference type="InterPro" id="IPR003342">
    <property type="entry name" value="ArnT-like_N"/>
</dbReference>
<feature type="transmembrane region" description="Helical" evidence="10">
    <location>
        <begin position="205"/>
        <end position="223"/>
    </location>
</feature>
<dbReference type="Pfam" id="PF02366">
    <property type="entry name" value="PMT"/>
    <property type="match status" value="1"/>
</dbReference>
<feature type="transmembrane region" description="Helical" evidence="10">
    <location>
        <begin position="181"/>
        <end position="199"/>
    </location>
</feature>
<evidence type="ECO:0000256" key="8">
    <source>
        <dbReference type="ARBA" id="ARBA00023136"/>
    </source>
</evidence>
<protein>
    <recommendedName>
        <fullName evidence="9 10">Polyprenol-phosphate-mannose--protein mannosyltransferase</fullName>
        <ecNumber evidence="10">2.4.1.-</ecNumber>
    </recommendedName>
</protein>
<evidence type="ECO:0000259" key="13">
    <source>
        <dbReference type="Pfam" id="PF16192"/>
    </source>
</evidence>
<feature type="transmembrane region" description="Helical" evidence="10">
    <location>
        <begin position="58"/>
        <end position="76"/>
    </location>
</feature>